<evidence type="ECO:0000313" key="2">
    <source>
        <dbReference type="Proteomes" id="UP000485058"/>
    </source>
</evidence>
<protein>
    <recommendedName>
        <fullName evidence="3">Stc1 domain-containing protein</fullName>
    </recommendedName>
</protein>
<comment type="caution">
    <text evidence="1">The sequence shown here is derived from an EMBL/GenBank/DDBJ whole genome shotgun (WGS) entry which is preliminary data.</text>
</comment>
<evidence type="ECO:0008006" key="3">
    <source>
        <dbReference type="Google" id="ProtNLM"/>
    </source>
</evidence>
<reference evidence="1 2" key="1">
    <citation type="submission" date="2020-02" db="EMBL/GenBank/DDBJ databases">
        <title>Draft genome sequence of Haematococcus lacustris strain NIES-144.</title>
        <authorList>
            <person name="Morimoto D."/>
            <person name="Nakagawa S."/>
            <person name="Yoshida T."/>
            <person name="Sawayama S."/>
        </authorList>
    </citation>
    <scope>NUCLEOTIDE SEQUENCE [LARGE SCALE GENOMIC DNA]</scope>
    <source>
        <strain evidence="1 2">NIES-144</strain>
    </source>
</reference>
<sequence>LAYRCKVCRRQQHQKRKLANIAAGGPSVVEKECKRCQQVKPATAFKRHAYTTTGLIL</sequence>
<dbReference type="AlphaFoldDB" id="A0A699ZTC1"/>
<dbReference type="EMBL" id="BLLF01002860">
    <property type="protein sequence ID" value="GFH25601.1"/>
    <property type="molecule type" value="Genomic_DNA"/>
</dbReference>
<name>A0A699ZTC1_HAELA</name>
<organism evidence="1 2">
    <name type="scientific">Haematococcus lacustris</name>
    <name type="common">Green alga</name>
    <name type="synonym">Haematococcus pluvialis</name>
    <dbReference type="NCBI Taxonomy" id="44745"/>
    <lineage>
        <taxon>Eukaryota</taxon>
        <taxon>Viridiplantae</taxon>
        <taxon>Chlorophyta</taxon>
        <taxon>core chlorophytes</taxon>
        <taxon>Chlorophyceae</taxon>
        <taxon>CS clade</taxon>
        <taxon>Chlamydomonadales</taxon>
        <taxon>Haematococcaceae</taxon>
        <taxon>Haematococcus</taxon>
    </lineage>
</organism>
<gene>
    <name evidence="1" type="ORF">HaLaN_23589</name>
</gene>
<proteinExistence type="predicted"/>
<feature type="non-terminal residue" evidence="1">
    <location>
        <position position="1"/>
    </location>
</feature>
<dbReference type="Proteomes" id="UP000485058">
    <property type="component" value="Unassembled WGS sequence"/>
</dbReference>
<keyword evidence="2" id="KW-1185">Reference proteome</keyword>
<evidence type="ECO:0000313" key="1">
    <source>
        <dbReference type="EMBL" id="GFH25601.1"/>
    </source>
</evidence>
<accession>A0A699ZTC1</accession>